<dbReference type="InterPro" id="IPR038081">
    <property type="entry name" value="CalX-like_sf"/>
</dbReference>
<dbReference type="EMBL" id="FNQK01000009">
    <property type="protein sequence ID" value="SEA27244.1"/>
    <property type="molecule type" value="Genomic_DNA"/>
</dbReference>
<dbReference type="OrthoDB" id="1447052at2"/>
<evidence type="ECO:0008006" key="3">
    <source>
        <dbReference type="Google" id="ProtNLM"/>
    </source>
</evidence>
<name>A0A1H3ZVE9_BIZPA</name>
<sequence length="293" mass="31506">MNKIYKNSIKYLSLSALILTGLTSCEDDDFEGVDTVSYSPVTVTLTADDNDVTVVETDGTAVYTITASISAPQELDYPVTFEQTAGDATKGVDFDFDDALIIYAGTTSATASVVVYQTGDIENDETFTISAMTQDSNISLTPFTFNGTITGDYINDVLDLVLSWDGSASQDGVTIESFCGMDLDLLLLDQNGILIDYIVGTGDCPEVGSVSGLPDGTYEIAIDLYENPLEDYGFTDTLPVQLTYSQEHFINETVFDYSGGYTLSTPGDVNMGNLMSIATLTVTNGYEYTVTPL</sequence>
<dbReference type="AlphaFoldDB" id="A0A1H3ZVE9"/>
<proteinExistence type="predicted"/>
<keyword evidence="2" id="KW-1185">Reference proteome</keyword>
<dbReference type="PROSITE" id="PS51257">
    <property type="entry name" value="PROKAR_LIPOPROTEIN"/>
    <property type="match status" value="1"/>
</dbReference>
<evidence type="ECO:0000313" key="1">
    <source>
        <dbReference type="EMBL" id="SEA27244.1"/>
    </source>
</evidence>
<protein>
    <recommendedName>
        <fullName evidence="3">Calx-beta domain-containing protein</fullName>
    </recommendedName>
</protein>
<gene>
    <name evidence="1" type="ORF">SAMN04487990_10971</name>
</gene>
<dbReference type="SUPFAM" id="SSF141072">
    <property type="entry name" value="CalX-like"/>
    <property type="match status" value="1"/>
</dbReference>
<evidence type="ECO:0000313" key="2">
    <source>
        <dbReference type="Proteomes" id="UP000198846"/>
    </source>
</evidence>
<dbReference type="Gene3D" id="2.60.120.380">
    <property type="match status" value="1"/>
</dbReference>
<dbReference type="STRING" id="283786.SAMN04487990_10971"/>
<reference evidence="1 2" key="1">
    <citation type="submission" date="2016-10" db="EMBL/GenBank/DDBJ databases">
        <authorList>
            <person name="de Groot N.N."/>
        </authorList>
    </citation>
    <scope>NUCLEOTIDE SEQUENCE [LARGE SCALE GENOMIC DNA]</scope>
    <source>
        <strain evidence="1 2">DSM 23842</strain>
    </source>
</reference>
<dbReference type="RefSeq" id="WP_092133895.1">
    <property type="nucleotide sequence ID" value="NZ_FNQK01000009.1"/>
</dbReference>
<dbReference type="Proteomes" id="UP000198846">
    <property type="component" value="Unassembled WGS sequence"/>
</dbReference>
<accession>A0A1H3ZVE9</accession>
<organism evidence="1 2">
    <name type="scientific">Bizionia paragorgiae</name>
    <dbReference type="NCBI Taxonomy" id="283786"/>
    <lineage>
        <taxon>Bacteria</taxon>
        <taxon>Pseudomonadati</taxon>
        <taxon>Bacteroidota</taxon>
        <taxon>Flavobacteriia</taxon>
        <taxon>Flavobacteriales</taxon>
        <taxon>Flavobacteriaceae</taxon>
        <taxon>Bizionia</taxon>
    </lineage>
</organism>
<dbReference type="Gene3D" id="2.60.40.2030">
    <property type="match status" value="1"/>
</dbReference>